<dbReference type="Gene3D" id="1.10.3470.10">
    <property type="entry name" value="ABC transporter involved in vitamin B12 uptake, BtuC"/>
    <property type="match status" value="1"/>
</dbReference>
<dbReference type="EMBL" id="CP034593">
    <property type="protein sequence ID" value="AZQ78166.1"/>
    <property type="molecule type" value="Genomic_DNA"/>
</dbReference>
<dbReference type="GO" id="GO:0005886">
    <property type="term" value="C:plasma membrane"/>
    <property type="evidence" value="ECO:0007669"/>
    <property type="project" value="UniProtKB-SubCell"/>
</dbReference>
<feature type="transmembrane region" description="Helical" evidence="8">
    <location>
        <begin position="183"/>
        <end position="200"/>
    </location>
</feature>
<feature type="transmembrane region" description="Helical" evidence="8">
    <location>
        <begin position="294"/>
        <end position="316"/>
    </location>
</feature>
<dbReference type="Pfam" id="PF01032">
    <property type="entry name" value="FecCD"/>
    <property type="match status" value="1"/>
</dbReference>
<organism evidence="9 10">
    <name type="scientific">Flaviflexus ciconiae</name>
    <dbReference type="NCBI Taxonomy" id="2496867"/>
    <lineage>
        <taxon>Bacteria</taxon>
        <taxon>Bacillati</taxon>
        <taxon>Actinomycetota</taxon>
        <taxon>Actinomycetes</taxon>
        <taxon>Actinomycetales</taxon>
        <taxon>Actinomycetaceae</taxon>
        <taxon>Flaviflexus</taxon>
    </lineage>
</organism>
<comment type="subcellular location">
    <subcellularLocation>
        <location evidence="1">Cell membrane</location>
        <topology evidence="1">Multi-pass membrane protein</topology>
    </subcellularLocation>
</comment>
<dbReference type="CDD" id="cd06550">
    <property type="entry name" value="TM_ABC_iron-siderophores_like"/>
    <property type="match status" value="1"/>
</dbReference>
<feature type="transmembrane region" description="Helical" evidence="8">
    <location>
        <begin position="227"/>
        <end position="253"/>
    </location>
</feature>
<dbReference type="PANTHER" id="PTHR30472:SF25">
    <property type="entry name" value="ABC TRANSPORTER PERMEASE PROTEIN MJ0876-RELATED"/>
    <property type="match status" value="1"/>
</dbReference>
<dbReference type="KEGG" id="flh:EJ997_05715"/>
<dbReference type="FunFam" id="1.10.3470.10:FF:000001">
    <property type="entry name" value="Vitamin B12 ABC transporter permease BtuC"/>
    <property type="match status" value="1"/>
</dbReference>
<feature type="transmembrane region" description="Helical" evidence="8">
    <location>
        <begin position="107"/>
        <end position="129"/>
    </location>
</feature>
<dbReference type="GO" id="GO:0022857">
    <property type="term" value="F:transmembrane transporter activity"/>
    <property type="evidence" value="ECO:0007669"/>
    <property type="project" value="InterPro"/>
</dbReference>
<evidence type="ECO:0000313" key="9">
    <source>
        <dbReference type="EMBL" id="AZQ78166.1"/>
    </source>
</evidence>
<dbReference type="AlphaFoldDB" id="A0A3S9Q0V2"/>
<dbReference type="PANTHER" id="PTHR30472">
    <property type="entry name" value="FERRIC ENTEROBACTIN TRANSPORT SYSTEM PERMEASE PROTEIN"/>
    <property type="match status" value="1"/>
</dbReference>
<evidence type="ECO:0000256" key="7">
    <source>
        <dbReference type="ARBA" id="ARBA00023136"/>
    </source>
</evidence>
<evidence type="ECO:0000256" key="6">
    <source>
        <dbReference type="ARBA" id="ARBA00022989"/>
    </source>
</evidence>
<feature type="transmembrane region" description="Helical" evidence="8">
    <location>
        <begin position="82"/>
        <end position="101"/>
    </location>
</feature>
<evidence type="ECO:0000313" key="10">
    <source>
        <dbReference type="Proteomes" id="UP000280344"/>
    </source>
</evidence>
<proteinExistence type="inferred from homology"/>
<dbReference type="SUPFAM" id="SSF81345">
    <property type="entry name" value="ABC transporter involved in vitamin B12 uptake, BtuC"/>
    <property type="match status" value="1"/>
</dbReference>
<keyword evidence="6 8" id="KW-1133">Transmembrane helix</keyword>
<name>A0A3S9Q0V2_9ACTO</name>
<sequence>MLILLAAAVMAAVMIGPLSLPFGETLRALWGMIADPGGAQGADAVVSAVRVPRVLVAVLVGAGLGVAGAAMQGVFRNPLAEPGITGVSAGAATVAVLLIVTGTGSHILPLGAFLGSLGAVAIVQAVGVVSGSTSSLLLVGIALNAFLGAIISATVANAEDAEDARSAMFWLNGNLTGRTMQDVGMSLAPLLIGVAIVLLCSRDLNLLSLGEATAATSGMNVGRTKHIILAGAALATGAGVAITGVISFVGLVVPHVVRLIWGSDHRFLLPASALIGAIFLLVADTAARMIFNPIVLQTGTVTAIIGAPFLLCLVLAQARRQS</sequence>
<feature type="transmembrane region" description="Helical" evidence="8">
    <location>
        <begin position="265"/>
        <end position="282"/>
    </location>
</feature>
<gene>
    <name evidence="9" type="ORF">EJ997_05715</name>
</gene>
<evidence type="ECO:0000256" key="1">
    <source>
        <dbReference type="ARBA" id="ARBA00004651"/>
    </source>
</evidence>
<evidence type="ECO:0000256" key="3">
    <source>
        <dbReference type="ARBA" id="ARBA00022448"/>
    </source>
</evidence>
<feature type="transmembrane region" description="Helical" evidence="8">
    <location>
        <begin position="54"/>
        <end position="75"/>
    </location>
</feature>
<keyword evidence="4" id="KW-1003">Cell membrane</keyword>
<evidence type="ECO:0000256" key="8">
    <source>
        <dbReference type="SAM" id="Phobius"/>
    </source>
</evidence>
<protein>
    <submittedName>
        <fullName evidence="9">Iron ABC transporter permease</fullName>
    </submittedName>
</protein>
<keyword evidence="10" id="KW-1185">Reference proteome</keyword>
<accession>A0A3S9Q0V2</accession>
<keyword evidence="5 8" id="KW-0812">Transmembrane</keyword>
<keyword evidence="7 8" id="KW-0472">Membrane</keyword>
<dbReference type="OrthoDB" id="9782305at2"/>
<evidence type="ECO:0000256" key="5">
    <source>
        <dbReference type="ARBA" id="ARBA00022692"/>
    </source>
</evidence>
<evidence type="ECO:0000256" key="4">
    <source>
        <dbReference type="ARBA" id="ARBA00022475"/>
    </source>
</evidence>
<reference evidence="9 10" key="1">
    <citation type="submission" date="2018-12" db="EMBL/GenBank/DDBJ databases">
        <title>Complete genome sequence of Flaviflexus sp. H23T48.</title>
        <authorList>
            <person name="Bae J.-W."/>
            <person name="Lee J.-Y."/>
        </authorList>
    </citation>
    <scope>NUCLEOTIDE SEQUENCE [LARGE SCALE GENOMIC DNA]</scope>
    <source>
        <strain evidence="9 10">H23T48</strain>
    </source>
</reference>
<keyword evidence="3" id="KW-0813">Transport</keyword>
<dbReference type="Proteomes" id="UP000280344">
    <property type="component" value="Chromosome"/>
</dbReference>
<comment type="similarity">
    <text evidence="2">Belongs to the binding-protein-dependent transport system permease family. FecCD subfamily.</text>
</comment>
<dbReference type="InterPro" id="IPR000522">
    <property type="entry name" value="ABC_transptr_permease_BtuC"/>
</dbReference>
<dbReference type="InterPro" id="IPR037294">
    <property type="entry name" value="ABC_BtuC-like"/>
</dbReference>
<evidence type="ECO:0000256" key="2">
    <source>
        <dbReference type="ARBA" id="ARBA00007935"/>
    </source>
</evidence>
<feature type="transmembrane region" description="Helical" evidence="8">
    <location>
        <begin position="136"/>
        <end position="156"/>
    </location>
</feature>